<dbReference type="AlphaFoldDB" id="A0AAN1WJP7"/>
<proteinExistence type="predicted"/>
<dbReference type="KEGG" id="marq:MARGE09_P3020"/>
<dbReference type="PROSITE" id="PS51257">
    <property type="entry name" value="PROKAR_LIPOPROTEIN"/>
    <property type="match status" value="1"/>
</dbReference>
<evidence type="ECO:0000313" key="1">
    <source>
        <dbReference type="EMBL" id="BCD98819.1"/>
    </source>
</evidence>
<name>A0AAN1WJP7_9GAMM</name>
<sequence length="91" mass="10261">MMMKNKYWLGLFCVFAVAGCDRINNASRTMDTMLGGDYDVYIEGHPQVYHVKNGKVTSVPEKGYYIFYPTINGDKRMVQSPINATTIVAVD</sequence>
<dbReference type="EMBL" id="AP023086">
    <property type="protein sequence ID" value="BCD98819.1"/>
    <property type="molecule type" value="Genomic_DNA"/>
</dbReference>
<reference evidence="1 2" key="1">
    <citation type="journal article" date="2022" name="IScience">
        <title>An ultrasensitive nanofiber-based assay for enzymatic hydrolysis and deep-sea microbial degradation of cellulose.</title>
        <authorList>
            <person name="Tsudome M."/>
            <person name="Tachioka M."/>
            <person name="Miyazaki M."/>
            <person name="Uchimura K."/>
            <person name="Tsuda M."/>
            <person name="Takaki Y."/>
            <person name="Deguchi S."/>
        </authorList>
    </citation>
    <scope>NUCLEOTIDE SEQUENCE [LARGE SCALE GENOMIC DNA]</scope>
    <source>
        <strain evidence="1 2">GE09</strain>
    </source>
</reference>
<protein>
    <submittedName>
        <fullName evidence="1">Uncharacterized protein</fullName>
    </submittedName>
</protein>
<evidence type="ECO:0000313" key="2">
    <source>
        <dbReference type="Proteomes" id="UP001320119"/>
    </source>
</evidence>
<organism evidence="1 2">
    <name type="scientific">Marinagarivorans cellulosilyticus</name>
    <dbReference type="NCBI Taxonomy" id="2721545"/>
    <lineage>
        <taxon>Bacteria</taxon>
        <taxon>Pseudomonadati</taxon>
        <taxon>Pseudomonadota</taxon>
        <taxon>Gammaproteobacteria</taxon>
        <taxon>Cellvibrionales</taxon>
        <taxon>Cellvibrionaceae</taxon>
        <taxon>Marinagarivorans</taxon>
    </lineage>
</organism>
<accession>A0AAN1WJP7</accession>
<gene>
    <name evidence="1" type="ORF">MARGE09_P3020</name>
</gene>
<dbReference type="Proteomes" id="UP001320119">
    <property type="component" value="Chromosome"/>
</dbReference>
<dbReference type="RefSeq" id="WP_236983422.1">
    <property type="nucleotide sequence ID" value="NZ_AP023086.1"/>
</dbReference>
<keyword evidence="2" id="KW-1185">Reference proteome</keyword>